<name>A0A1Y5RY88_9RHOB</name>
<dbReference type="AlphaFoldDB" id="A0A1Y5RY88"/>
<sequence length="141" mass="15018">MAVAAGPVAAQVGGQERLVLSLSNLVDSNRTEDFEAWVAAFRKAVEQMPAEAMSDAERCAFAGFSVIAGAPEGQSTPYYFVFDPFLPEVNYALRDILTAAIGREQAGAAMGAYDDMVAAQELHIQGRRIGPGPALPEPCQR</sequence>
<dbReference type="RefSeq" id="WP_085877866.1">
    <property type="nucleotide sequence ID" value="NZ_FWFZ01000003.1"/>
</dbReference>
<gene>
    <name evidence="1" type="ORF">ROA7023_00955</name>
</gene>
<proteinExistence type="predicted"/>
<protein>
    <submittedName>
        <fullName evidence="1">Uncharacterized protein</fullName>
    </submittedName>
</protein>
<reference evidence="1 2" key="1">
    <citation type="submission" date="2017-03" db="EMBL/GenBank/DDBJ databases">
        <authorList>
            <person name="Afonso C.L."/>
            <person name="Miller P.J."/>
            <person name="Scott M.A."/>
            <person name="Spackman E."/>
            <person name="Goraichik I."/>
            <person name="Dimitrov K.M."/>
            <person name="Suarez D.L."/>
            <person name="Swayne D.E."/>
        </authorList>
    </citation>
    <scope>NUCLEOTIDE SEQUENCE [LARGE SCALE GENOMIC DNA]</scope>
    <source>
        <strain evidence="1 2">CECT 7023</strain>
    </source>
</reference>
<accession>A0A1Y5RY88</accession>
<evidence type="ECO:0000313" key="2">
    <source>
        <dbReference type="Proteomes" id="UP000193900"/>
    </source>
</evidence>
<dbReference type="Proteomes" id="UP000193900">
    <property type="component" value="Unassembled WGS sequence"/>
</dbReference>
<keyword evidence="2" id="KW-1185">Reference proteome</keyword>
<dbReference type="EMBL" id="FWFZ01000003">
    <property type="protein sequence ID" value="SLN28350.1"/>
    <property type="molecule type" value="Genomic_DNA"/>
</dbReference>
<evidence type="ECO:0000313" key="1">
    <source>
        <dbReference type="EMBL" id="SLN28350.1"/>
    </source>
</evidence>
<organism evidence="1 2">
    <name type="scientific">Roseisalinus antarcticus</name>
    <dbReference type="NCBI Taxonomy" id="254357"/>
    <lineage>
        <taxon>Bacteria</taxon>
        <taxon>Pseudomonadati</taxon>
        <taxon>Pseudomonadota</taxon>
        <taxon>Alphaproteobacteria</taxon>
        <taxon>Rhodobacterales</taxon>
        <taxon>Roseobacteraceae</taxon>
        <taxon>Roseisalinus</taxon>
    </lineage>
</organism>